<dbReference type="GO" id="GO:0005829">
    <property type="term" value="C:cytosol"/>
    <property type="evidence" value="ECO:0007669"/>
    <property type="project" value="TreeGrafter"/>
</dbReference>
<dbReference type="OrthoDB" id="9813383at2"/>
<protein>
    <submittedName>
        <fullName evidence="2">Glutamine amidotransferase</fullName>
    </submittedName>
</protein>
<dbReference type="PANTHER" id="PTHR43418">
    <property type="entry name" value="MULTIFUNCTIONAL TRYPTOPHAN BIOSYNTHESIS PROTEIN-RELATED"/>
    <property type="match status" value="1"/>
</dbReference>
<keyword evidence="1 2" id="KW-0315">Glutamine amidotransferase</keyword>
<dbReference type="RefSeq" id="WP_143234929.1">
    <property type="nucleotide sequence ID" value="NZ_VJWL01000001.1"/>
</dbReference>
<dbReference type="InterPro" id="IPR011697">
    <property type="entry name" value="Peptidase_C26"/>
</dbReference>
<dbReference type="EMBL" id="VJWL01000001">
    <property type="protein sequence ID" value="TRW50198.1"/>
    <property type="molecule type" value="Genomic_DNA"/>
</dbReference>
<dbReference type="GO" id="GO:0004049">
    <property type="term" value="F:anthranilate synthase activity"/>
    <property type="evidence" value="ECO:0007669"/>
    <property type="project" value="TreeGrafter"/>
</dbReference>
<keyword evidence="3" id="KW-1185">Reference proteome</keyword>
<dbReference type="PROSITE" id="PS51273">
    <property type="entry name" value="GATASE_TYPE_1"/>
    <property type="match status" value="1"/>
</dbReference>
<proteinExistence type="predicted"/>
<dbReference type="PANTHER" id="PTHR43418:SF4">
    <property type="entry name" value="MULTIFUNCTIONAL TRYPTOPHAN BIOSYNTHESIS PROTEIN"/>
    <property type="match status" value="1"/>
</dbReference>
<dbReference type="InterPro" id="IPR050472">
    <property type="entry name" value="Anth_synth/Amidotransfase"/>
</dbReference>
<gene>
    <name evidence="2" type="ORF">FM042_05015</name>
</gene>
<sequence>MIKIAVTQRVEFISAYLETRDCLDQAWSRLLEDLGILTIPIPNSLKDPVAWLKKIDIDGVIFSGGNDLCSLPGAKNTSQARDSTEKKLLNYLSTTEIPVLGVCRGMQMIHHYLGGQLIPVKNHAGAEHNIKLLGKPHEMLQAGYKSNEQVNSFHTWGISFDTLPEKLCPLADDESGQIEAFKHLRLPWWGIMWHPERKSNVQMKDRKLIEHIFKSELPL</sequence>
<dbReference type="GO" id="GO:0016787">
    <property type="term" value="F:hydrolase activity"/>
    <property type="evidence" value="ECO:0007669"/>
    <property type="project" value="InterPro"/>
</dbReference>
<dbReference type="Pfam" id="PF07722">
    <property type="entry name" value="Peptidase_C26"/>
    <property type="match status" value="1"/>
</dbReference>
<keyword evidence="2" id="KW-0808">Transferase</keyword>
<evidence type="ECO:0000313" key="2">
    <source>
        <dbReference type="EMBL" id="TRW50198.1"/>
    </source>
</evidence>
<name>A0A552X5C1_9GAMM</name>
<dbReference type="InterPro" id="IPR029062">
    <property type="entry name" value="Class_I_gatase-like"/>
</dbReference>
<accession>A0A552X5C1</accession>
<dbReference type="AlphaFoldDB" id="A0A552X5C1"/>
<dbReference type="GO" id="GO:0016740">
    <property type="term" value="F:transferase activity"/>
    <property type="evidence" value="ECO:0007669"/>
    <property type="project" value="UniProtKB-KW"/>
</dbReference>
<dbReference type="Gene3D" id="3.40.50.880">
    <property type="match status" value="1"/>
</dbReference>
<evidence type="ECO:0000256" key="1">
    <source>
        <dbReference type="ARBA" id="ARBA00022962"/>
    </source>
</evidence>
<reference evidence="2 3" key="1">
    <citation type="submission" date="2019-07" db="EMBL/GenBank/DDBJ databases">
        <authorList>
            <person name="Yang M."/>
            <person name="Zhao D."/>
            <person name="Xiang H."/>
        </authorList>
    </citation>
    <scope>NUCLEOTIDE SEQUENCE [LARGE SCALE GENOMIC DNA]</scope>
    <source>
        <strain evidence="2 3">IM1326</strain>
    </source>
</reference>
<dbReference type="Proteomes" id="UP000320359">
    <property type="component" value="Unassembled WGS sequence"/>
</dbReference>
<dbReference type="SUPFAM" id="SSF52317">
    <property type="entry name" value="Class I glutamine amidotransferase-like"/>
    <property type="match status" value="1"/>
</dbReference>
<comment type="caution">
    <text evidence="2">The sequence shown here is derived from an EMBL/GenBank/DDBJ whole genome shotgun (WGS) entry which is preliminary data.</text>
</comment>
<organism evidence="2 3">
    <name type="scientific">Aliidiomarina halalkaliphila</name>
    <dbReference type="NCBI Taxonomy" id="2593535"/>
    <lineage>
        <taxon>Bacteria</taxon>
        <taxon>Pseudomonadati</taxon>
        <taxon>Pseudomonadota</taxon>
        <taxon>Gammaproteobacteria</taxon>
        <taxon>Alteromonadales</taxon>
        <taxon>Idiomarinaceae</taxon>
        <taxon>Aliidiomarina</taxon>
    </lineage>
</organism>
<evidence type="ECO:0000313" key="3">
    <source>
        <dbReference type="Proteomes" id="UP000320359"/>
    </source>
</evidence>
<dbReference type="GO" id="GO:0000162">
    <property type="term" value="P:L-tryptophan biosynthetic process"/>
    <property type="evidence" value="ECO:0007669"/>
    <property type="project" value="TreeGrafter"/>
</dbReference>